<dbReference type="EMBL" id="ML975150">
    <property type="protein sequence ID" value="KAF1816366.1"/>
    <property type="molecule type" value="Genomic_DNA"/>
</dbReference>
<reference evidence="8 10" key="1">
    <citation type="submission" date="2020-01" db="EMBL/GenBank/DDBJ databases">
        <authorList>
            <consortium name="DOE Joint Genome Institute"/>
            <person name="Haridas S."/>
            <person name="Albert R."/>
            <person name="Binder M."/>
            <person name="Bloem J."/>
            <person name="Labutti K."/>
            <person name="Salamov A."/>
            <person name="Andreopoulos B."/>
            <person name="Baker S.E."/>
            <person name="Barry K."/>
            <person name="Bills G."/>
            <person name="Bluhm B.H."/>
            <person name="Cannon C."/>
            <person name="Castanera R."/>
            <person name="Culley D.E."/>
            <person name="Daum C."/>
            <person name="Ezra D."/>
            <person name="Gonzalez J.B."/>
            <person name="Henrissat B."/>
            <person name="Kuo A."/>
            <person name="Liang C."/>
            <person name="Lipzen A."/>
            <person name="Lutzoni F."/>
            <person name="Magnuson J."/>
            <person name="Mondo S."/>
            <person name="Nolan M."/>
            <person name="Ohm R."/>
            <person name="Pangilinan J."/>
            <person name="Park H.-J."/>
            <person name="Ramirez L."/>
            <person name="Alfaro M."/>
            <person name="Sun H."/>
            <person name="Tritt A."/>
            <person name="Yoshinaga Y."/>
            <person name="Zwiers L.-H."/>
            <person name="Turgeon B.G."/>
            <person name="Goodwin S.B."/>
            <person name="Spatafora J.W."/>
            <person name="Crous P.W."/>
            <person name="Grigoriev I.V."/>
        </authorList>
    </citation>
    <scope>NUCLEOTIDE SEQUENCE</scope>
    <source>
        <strain evidence="8 10">CBS 781.70</strain>
    </source>
</reference>
<evidence type="ECO:0008006" key="11">
    <source>
        <dbReference type="Google" id="ProtNLM"/>
    </source>
</evidence>
<dbReference type="AlphaFoldDB" id="A0A6G1GEM6"/>
<dbReference type="GO" id="GO:0051287">
    <property type="term" value="F:NAD binding"/>
    <property type="evidence" value="ECO:0007669"/>
    <property type="project" value="InterPro"/>
</dbReference>
<keyword evidence="2 4" id="KW-0560">Oxidoreductase</keyword>
<dbReference type="PANTHER" id="PTHR43761:SF1">
    <property type="entry name" value="D-ISOMER SPECIFIC 2-HYDROXYACID DEHYDROGENASE CATALYTIC DOMAIN-CONTAINING PROTEIN-RELATED"/>
    <property type="match status" value="1"/>
</dbReference>
<evidence type="ECO:0000256" key="2">
    <source>
        <dbReference type="ARBA" id="ARBA00023002"/>
    </source>
</evidence>
<evidence type="ECO:0000259" key="7">
    <source>
        <dbReference type="Pfam" id="PF02826"/>
    </source>
</evidence>
<evidence type="ECO:0000256" key="4">
    <source>
        <dbReference type="RuleBase" id="RU003719"/>
    </source>
</evidence>
<evidence type="ECO:0000259" key="6">
    <source>
        <dbReference type="Pfam" id="PF00389"/>
    </source>
</evidence>
<dbReference type="SUPFAM" id="SSF51735">
    <property type="entry name" value="NAD(P)-binding Rossmann-fold domains"/>
    <property type="match status" value="1"/>
</dbReference>
<evidence type="ECO:0000256" key="3">
    <source>
        <dbReference type="ARBA" id="ARBA00023027"/>
    </source>
</evidence>
<comment type="similarity">
    <text evidence="1 4">Belongs to the D-isomer specific 2-hydroxyacid dehydrogenase family.</text>
</comment>
<keyword evidence="9" id="KW-1185">Reference proteome</keyword>
<dbReference type="SUPFAM" id="SSF52283">
    <property type="entry name" value="Formate/glycerate dehydrogenase catalytic domain-like"/>
    <property type="match status" value="1"/>
</dbReference>
<proteinExistence type="inferred from homology"/>
<dbReference type="InterPro" id="IPR006140">
    <property type="entry name" value="D-isomer_DH_NAD-bd"/>
</dbReference>
<dbReference type="Pfam" id="PF02826">
    <property type="entry name" value="2-Hacid_dh_C"/>
    <property type="match status" value="1"/>
</dbReference>
<feature type="region of interest" description="Disordered" evidence="5">
    <location>
        <begin position="12"/>
        <end position="34"/>
    </location>
</feature>
<evidence type="ECO:0000256" key="5">
    <source>
        <dbReference type="SAM" id="MobiDB-lite"/>
    </source>
</evidence>
<organism evidence="8">
    <name type="scientific">Eremomyces bilateralis CBS 781.70</name>
    <dbReference type="NCBI Taxonomy" id="1392243"/>
    <lineage>
        <taxon>Eukaryota</taxon>
        <taxon>Fungi</taxon>
        <taxon>Dikarya</taxon>
        <taxon>Ascomycota</taxon>
        <taxon>Pezizomycotina</taxon>
        <taxon>Dothideomycetes</taxon>
        <taxon>Dothideomycetes incertae sedis</taxon>
        <taxon>Eremomycetales</taxon>
        <taxon>Eremomycetaceae</taxon>
        <taxon>Eremomyces</taxon>
    </lineage>
</organism>
<dbReference type="RefSeq" id="XP_033537997.1">
    <property type="nucleotide sequence ID" value="XM_033675953.1"/>
</dbReference>
<keyword evidence="3" id="KW-0520">NAD</keyword>
<dbReference type="Proteomes" id="UP000504638">
    <property type="component" value="Unplaced"/>
</dbReference>
<dbReference type="InterPro" id="IPR050418">
    <property type="entry name" value="D-iso_2-hydroxyacid_DH_PdxB"/>
</dbReference>
<accession>A0A6G1GEM6</accession>
<dbReference type="CDD" id="cd05198">
    <property type="entry name" value="formate_dh_like"/>
    <property type="match status" value="1"/>
</dbReference>
<name>A0A6G1GEM6_9PEZI</name>
<protein>
    <recommendedName>
        <fullName evidence="11">Glycerate dehydrogenase</fullName>
    </recommendedName>
</protein>
<dbReference type="Pfam" id="PF00389">
    <property type="entry name" value="2-Hacid_dh"/>
    <property type="match status" value="1"/>
</dbReference>
<dbReference type="InterPro" id="IPR036291">
    <property type="entry name" value="NAD(P)-bd_dom_sf"/>
</dbReference>
<evidence type="ECO:0000313" key="8">
    <source>
        <dbReference type="EMBL" id="KAF1816366.1"/>
    </source>
</evidence>
<reference evidence="10" key="2">
    <citation type="submission" date="2020-04" db="EMBL/GenBank/DDBJ databases">
        <authorList>
            <consortium name="NCBI Genome Project"/>
        </authorList>
    </citation>
    <scope>NUCLEOTIDE SEQUENCE</scope>
    <source>
        <strain evidence="10">CBS 781.70</strain>
    </source>
</reference>
<feature type="domain" description="D-isomer specific 2-hydroxyacid dehydrogenase NAD-binding" evidence="7">
    <location>
        <begin position="126"/>
        <end position="302"/>
    </location>
</feature>
<dbReference type="GeneID" id="54416523"/>
<evidence type="ECO:0000313" key="9">
    <source>
        <dbReference type="Proteomes" id="UP000504638"/>
    </source>
</evidence>
<feature type="domain" description="D-isomer specific 2-hydroxyacid dehydrogenase catalytic" evidence="6">
    <location>
        <begin position="27"/>
        <end position="329"/>
    </location>
</feature>
<dbReference type="Gene3D" id="3.40.50.720">
    <property type="entry name" value="NAD(P)-binding Rossmann-like Domain"/>
    <property type="match status" value="2"/>
</dbReference>
<sequence>MHHHIVGLEEIHTPYPTPSFPHPYTQTNHHTTSPSELRSRIADATILIATTVKLTADILRPSVTPRLRHIAVMASGTDHVDLTAAQARGIRVTNTPGVMMEAVAEHAVGLYFAARRRIVRTMDLSVGRATEWKTRESVAGRMHMADGGAPLTCREEVVGVVGWGKIGREIGRLMSALGMRVVVAGRKGATGGEVGEGRVEFEEVLRTCTVVVLVVPRKKETTGLIGERELGMMRKEAVIVNVARGGIVDEEAMVKALRDGTISGYATDVFRVEPADEEDTPILSEEIIRNEGLNITATPHVAWYGDSTQKNLNRVLKENIEKWVRGEDQNIIV</sequence>
<feature type="compositionally biased region" description="Polar residues" evidence="5">
    <location>
        <begin position="24"/>
        <end position="34"/>
    </location>
</feature>
<dbReference type="GO" id="GO:0016616">
    <property type="term" value="F:oxidoreductase activity, acting on the CH-OH group of donors, NAD or NADP as acceptor"/>
    <property type="evidence" value="ECO:0007669"/>
    <property type="project" value="InterPro"/>
</dbReference>
<reference evidence="10" key="3">
    <citation type="submission" date="2025-04" db="UniProtKB">
        <authorList>
            <consortium name="RefSeq"/>
        </authorList>
    </citation>
    <scope>IDENTIFICATION</scope>
    <source>
        <strain evidence="10">CBS 781.70</strain>
    </source>
</reference>
<dbReference type="OrthoDB" id="298012at2759"/>
<dbReference type="InterPro" id="IPR006139">
    <property type="entry name" value="D-isomer_2_OHA_DH_cat_dom"/>
</dbReference>
<evidence type="ECO:0000313" key="10">
    <source>
        <dbReference type="RefSeq" id="XP_033537997.1"/>
    </source>
</evidence>
<dbReference type="PANTHER" id="PTHR43761">
    <property type="entry name" value="D-ISOMER SPECIFIC 2-HYDROXYACID DEHYDROGENASE FAMILY PROTEIN (AFU_ORTHOLOGUE AFUA_1G13630)"/>
    <property type="match status" value="1"/>
</dbReference>
<gene>
    <name evidence="8 10" type="ORF">P152DRAFT_388889</name>
</gene>
<evidence type="ECO:0000256" key="1">
    <source>
        <dbReference type="ARBA" id="ARBA00005854"/>
    </source>
</evidence>